<evidence type="ECO:0000313" key="1">
    <source>
        <dbReference type="EMBL" id="KAK2852860.1"/>
    </source>
</evidence>
<protein>
    <submittedName>
        <fullName evidence="1">Uncharacterized protein</fullName>
    </submittedName>
</protein>
<name>A0AA88NFT2_TACVA</name>
<proteinExistence type="predicted"/>
<evidence type="ECO:0000313" key="2">
    <source>
        <dbReference type="Proteomes" id="UP001187315"/>
    </source>
</evidence>
<organism evidence="1 2">
    <name type="scientific">Tachysurus vachellii</name>
    <name type="common">Darkbarbel catfish</name>
    <name type="synonym">Pelteobagrus vachellii</name>
    <dbReference type="NCBI Taxonomy" id="175792"/>
    <lineage>
        <taxon>Eukaryota</taxon>
        <taxon>Metazoa</taxon>
        <taxon>Chordata</taxon>
        <taxon>Craniata</taxon>
        <taxon>Vertebrata</taxon>
        <taxon>Euteleostomi</taxon>
        <taxon>Actinopterygii</taxon>
        <taxon>Neopterygii</taxon>
        <taxon>Teleostei</taxon>
        <taxon>Ostariophysi</taxon>
        <taxon>Siluriformes</taxon>
        <taxon>Bagridae</taxon>
        <taxon>Tachysurus</taxon>
    </lineage>
</organism>
<dbReference type="Proteomes" id="UP001187315">
    <property type="component" value="Unassembled WGS sequence"/>
</dbReference>
<reference evidence="1" key="1">
    <citation type="submission" date="2023-08" db="EMBL/GenBank/DDBJ databases">
        <title>Pelteobagrus vachellii genome.</title>
        <authorList>
            <person name="Liu H."/>
        </authorList>
    </citation>
    <scope>NUCLEOTIDE SEQUENCE</scope>
    <source>
        <strain evidence="1">PRFRI_2022a</strain>
        <tissue evidence="1">Muscle</tissue>
    </source>
</reference>
<dbReference type="EMBL" id="JAVHJS010000007">
    <property type="protein sequence ID" value="KAK2852860.1"/>
    <property type="molecule type" value="Genomic_DNA"/>
</dbReference>
<sequence length="158" mass="18715">MQRLRVKERCLFHAMTKSPSDAERAGTTTGKRHSKVTKMIRDIPRHSNKGAQTVELTDERKLTDRRSWWKDTIKVGDSLRHRYIHKAYSFTVWTQEALRHQASYFFKNFPRPILWDKIHYKILSMFLSLDFLKKTPGPGSYESMSNVFQLCTHTCHQK</sequence>
<gene>
    <name evidence="1" type="ORF">Q7C36_008061</name>
</gene>
<comment type="caution">
    <text evidence="1">The sequence shown here is derived from an EMBL/GenBank/DDBJ whole genome shotgun (WGS) entry which is preliminary data.</text>
</comment>
<dbReference type="AlphaFoldDB" id="A0AA88NFT2"/>
<accession>A0AA88NFT2</accession>
<keyword evidence="2" id="KW-1185">Reference proteome</keyword>